<proteinExistence type="inferred from homology"/>
<comment type="cofactor">
    <cofactor evidence="5">
        <name>Mg(2+)</name>
        <dbReference type="ChEBI" id="CHEBI:18420"/>
    </cofactor>
</comment>
<evidence type="ECO:0000256" key="2">
    <source>
        <dbReference type="ARBA" id="ARBA00022741"/>
    </source>
</evidence>
<keyword evidence="2 4" id="KW-0547">Nucleotide-binding</keyword>
<dbReference type="AlphaFoldDB" id="A0A174SWT0"/>
<feature type="binding site" evidence="4">
    <location>
        <begin position="132"/>
        <end position="140"/>
    </location>
    <ligand>
        <name>ATP</name>
        <dbReference type="ChEBI" id="CHEBI:30616"/>
    </ligand>
</feature>
<feature type="binding site" evidence="4">
    <location>
        <begin position="7"/>
        <end position="11"/>
    </location>
    <ligand>
        <name>ATP</name>
        <dbReference type="ChEBI" id="CHEBI:30616"/>
    </ligand>
</feature>
<dbReference type="GO" id="GO:0009396">
    <property type="term" value="P:folic acid-containing compound biosynthetic process"/>
    <property type="evidence" value="ECO:0007669"/>
    <property type="project" value="TreeGrafter"/>
</dbReference>
<dbReference type="GO" id="GO:0046872">
    <property type="term" value="F:metal ion binding"/>
    <property type="evidence" value="ECO:0007669"/>
    <property type="project" value="UniProtKB-KW"/>
</dbReference>
<keyword evidence="5" id="KW-0460">Magnesium</keyword>
<dbReference type="InterPro" id="IPR024185">
    <property type="entry name" value="FTHF_cligase-like_sf"/>
</dbReference>
<evidence type="ECO:0000256" key="4">
    <source>
        <dbReference type="PIRSR" id="PIRSR006806-1"/>
    </source>
</evidence>
<evidence type="ECO:0000256" key="5">
    <source>
        <dbReference type="RuleBase" id="RU361279"/>
    </source>
</evidence>
<evidence type="ECO:0000313" key="6">
    <source>
        <dbReference type="EMBL" id="CUQ02274.1"/>
    </source>
</evidence>
<keyword evidence="5" id="KW-0479">Metal-binding</keyword>
<dbReference type="Proteomes" id="UP000095485">
    <property type="component" value="Unassembled WGS sequence"/>
</dbReference>
<feature type="binding site" evidence="4">
    <location>
        <position position="58"/>
    </location>
    <ligand>
        <name>substrate</name>
    </ligand>
</feature>
<dbReference type="EMBL" id="CZAY01000021">
    <property type="protein sequence ID" value="CUQ02274.1"/>
    <property type="molecule type" value="Genomic_DNA"/>
</dbReference>
<accession>A0A174SWT0</accession>
<dbReference type="GO" id="GO:0035999">
    <property type="term" value="P:tetrahydrofolate interconversion"/>
    <property type="evidence" value="ECO:0007669"/>
    <property type="project" value="TreeGrafter"/>
</dbReference>
<dbReference type="STRING" id="88431.ERS852423_02032"/>
<dbReference type="PANTHER" id="PTHR23407">
    <property type="entry name" value="ATPASE INHIBITOR/5-FORMYLTETRAHYDROFOLATE CYCLO-LIGASE"/>
    <property type="match status" value="1"/>
</dbReference>
<dbReference type="PANTHER" id="PTHR23407:SF1">
    <property type="entry name" value="5-FORMYLTETRAHYDROFOLATE CYCLO-LIGASE"/>
    <property type="match status" value="1"/>
</dbReference>
<dbReference type="Gene3D" id="3.40.50.10420">
    <property type="entry name" value="NagB/RpiA/CoA transferase-like"/>
    <property type="match status" value="1"/>
</dbReference>
<dbReference type="NCBIfam" id="TIGR02727">
    <property type="entry name" value="MTHFS_bact"/>
    <property type="match status" value="1"/>
</dbReference>
<dbReference type="PIRSF" id="PIRSF006806">
    <property type="entry name" value="FTHF_cligase"/>
    <property type="match status" value="1"/>
</dbReference>
<name>A0A174SWT0_9FIRM</name>
<dbReference type="GO" id="GO:0005524">
    <property type="term" value="F:ATP binding"/>
    <property type="evidence" value="ECO:0007669"/>
    <property type="project" value="UniProtKB-KW"/>
</dbReference>
<organism evidence="6 7">
    <name type="scientific">Dorea longicatena</name>
    <dbReference type="NCBI Taxonomy" id="88431"/>
    <lineage>
        <taxon>Bacteria</taxon>
        <taxon>Bacillati</taxon>
        <taxon>Bacillota</taxon>
        <taxon>Clostridia</taxon>
        <taxon>Lachnospirales</taxon>
        <taxon>Lachnospiraceae</taxon>
        <taxon>Dorea</taxon>
    </lineage>
</organism>
<dbReference type="GO" id="GO:0030272">
    <property type="term" value="F:5-formyltetrahydrofolate cyclo-ligase activity"/>
    <property type="evidence" value="ECO:0007669"/>
    <property type="project" value="UniProtKB-EC"/>
</dbReference>
<evidence type="ECO:0000256" key="3">
    <source>
        <dbReference type="ARBA" id="ARBA00022840"/>
    </source>
</evidence>
<dbReference type="SUPFAM" id="SSF100950">
    <property type="entry name" value="NagB/RpiA/CoA transferase-like"/>
    <property type="match status" value="1"/>
</dbReference>
<evidence type="ECO:0000313" key="7">
    <source>
        <dbReference type="Proteomes" id="UP000095485"/>
    </source>
</evidence>
<dbReference type="EC" id="6.3.3.2" evidence="5"/>
<keyword evidence="6" id="KW-0436">Ligase</keyword>
<dbReference type="InterPro" id="IPR037171">
    <property type="entry name" value="NagB/RpiA_transferase-like"/>
</dbReference>
<dbReference type="GeneID" id="96229877"/>
<sequence>MRNLETKKEIRHKIIRLRKEMDPLVWQQATNTITETVINHPLFLEATDIYCYANYNGETGTLAIMEEAWKLGKSVWFPRVEGSEMNFYLVEQKEDLQPGAYGILEPTGEYKADGYDGLLIMPGVAFDEECHRIGYGGGFYDKYLKTHPDLHTIAVAFELQMYRELPFEEHDIKPEKVITEKHIYPLESGECFL</sequence>
<evidence type="ECO:0000256" key="1">
    <source>
        <dbReference type="ARBA" id="ARBA00010638"/>
    </source>
</evidence>
<comment type="catalytic activity">
    <reaction evidence="5">
        <text>(6S)-5-formyl-5,6,7,8-tetrahydrofolate + ATP = (6R)-5,10-methenyltetrahydrofolate + ADP + phosphate</text>
        <dbReference type="Rhea" id="RHEA:10488"/>
        <dbReference type="ChEBI" id="CHEBI:30616"/>
        <dbReference type="ChEBI" id="CHEBI:43474"/>
        <dbReference type="ChEBI" id="CHEBI:57455"/>
        <dbReference type="ChEBI" id="CHEBI:57457"/>
        <dbReference type="ChEBI" id="CHEBI:456216"/>
        <dbReference type="EC" id="6.3.3.2"/>
    </reaction>
</comment>
<gene>
    <name evidence="6" type="primary">yqgN</name>
    <name evidence="6" type="ORF">ERS852526_02600</name>
</gene>
<dbReference type="RefSeq" id="WP_227080271.1">
    <property type="nucleotide sequence ID" value="NZ_CZAY01000021.1"/>
</dbReference>
<keyword evidence="3 4" id="KW-0067">ATP-binding</keyword>
<dbReference type="Pfam" id="PF01812">
    <property type="entry name" value="5-FTHF_cyc-lig"/>
    <property type="match status" value="1"/>
</dbReference>
<comment type="similarity">
    <text evidence="1 5">Belongs to the 5-formyltetrahydrofolate cyclo-ligase family.</text>
</comment>
<protein>
    <recommendedName>
        <fullName evidence="5">5-formyltetrahydrofolate cyclo-ligase</fullName>
        <ecNumber evidence="5">6.3.3.2</ecNumber>
    </recommendedName>
</protein>
<reference evidence="6 7" key="1">
    <citation type="submission" date="2015-09" db="EMBL/GenBank/DDBJ databases">
        <authorList>
            <consortium name="Pathogen Informatics"/>
        </authorList>
    </citation>
    <scope>NUCLEOTIDE SEQUENCE [LARGE SCALE GENOMIC DNA]</scope>
    <source>
        <strain evidence="6 7">2789STDY5834914</strain>
    </source>
</reference>
<dbReference type="InterPro" id="IPR002698">
    <property type="entry name" value="FTHF_cligase"/>
</dbReference>